<keyword evidence="3" id="KW-1185">Reference proteome</keyword>
<keyword evidence="1" id="KW-1133">Transmembrane helix</keyword>
<sequence length="171" mass="18487">MAVVVLLLEYGHASRTDWRTLRACEGCALRRHNKGAPLKFLVPLIYAPVLPIVSSTLLFIVNLSSTQNRITHLVLLSYSTNKETTLTATRRARPVVPAQAASPSVRLSRTARPHAAHGHDPHACGVLAQAAFSRLSHRQPSRGSRTGCSAPLAALAQAALSRLSRFKNEGI</sequence>
<reference evidence="2 3" key="1">
    <citation type="submission" date="2024-01" db="EMBL/GenBank/DDBJ databases">
        <title>Genome assemblies of Stephania.</title>
        <authorList>
            <person name="Yang L."/>
        </authorList>
    </citation>
    <scope>NUCLEOTIDE SEQUENCE [LARGE SCALE GENOMIC DNA]</scope>
    <source>
        <strain evidence="2">YNDBR</strain>
        <tissue evidence="2">Leaf</tissue>
    </source>
</reference>
<keyword evidence="1" id="KW-0472">Membrane</keyword>
<gene>
    <name evidence="2" type="ORF">Syun_019162</name>
</gene>
<evidence type="ECO:0000256" key="1">
    <source>
        <dbReference type="SAM" id="Phobius"/>
    </source>
</evidence>
<comment type="caution">
    <text evidence="2">The sequence shown here is derived from an EMBL/GenBank/DDBJ whole genome shotgun (WGS) entry which is preliminary data.</text>
</comment>
<feature type="transmembrane region" description="Helical" evidence="1">
    <location>
        <begin position="40"/>
        <end position="61"/>
    </location>
</feature>
<dbReference type="EMBL" id="JBBNAF010000008">
    <property type="protein sequence ID" value="KAK9121545.1"/>
    <property type="molecule type" value="Genomic_DNA"/>
</dbReference>
<organism evidence="2 3">
    <name type="scientific">Stephania yunnanensis</name>
    <dbReference type="NCBI Taxonomy" id="152371"/>
    <lineage>
        <taxon>Eukaryota</taxon>
        <taxon>Viridiplantae</taxon>
        <taxon>Streptophyta</taxon>
        <taxon>Embryophyta</taxon>
        <taxon>Tracheophyta</taxon>
        <taxon>Spermatophyta</taxon>
        <taxon>Magnoliopsida</taxon>
        <taxon>Ranunculales</taxon>
        <taxon>Menispermaceae</taxon>
        <taxon>Menispermoideae</taxon>
        <taxon>Cissampelideae</taxon>
        <taxon>Stephania</taxon>
    </lineage>
</organism>
<protein>
    <submittedName>
        <fullName evidence="2">Uncharacterized protein</fullName>
    </submittedName>
</protein>
<evidence type="ECO:0000313" key="3">
    <source>
        <dbReference type="Proteomes" id="UP001420932"/>
    </source>
</evidence>
<dbReference type="Proteomes" id="UP001420932">
    <property type="component" value="Unassembled WGS sequence"/>
</dbReference>
<accession>A0AAP0IUR3</accession>
<name>A0AAP0IUR3_9MAGN</name>
<keyword evidence="1" id="KW-0812">Transmembrane</keyword>
<dbReference type="AlphaFoldDB" id="A0AAP0IUR3"/>
<evidence type="ECO:0000313" key="2">
    <source>
        <dbReference type="EMBL" id="KAK9121545.1"/>
    </source>
</evidence>
<proteinExistence type="predicted"/>